<proteinExistence type="predicted"/>
<keyword evidence="1" id="KW-0472">Membrane</keyword>
<name>A0A5J6DBC1_9CAUD</name>
<protein>
    <submittedName>
        <fullName evidence="2">Uncharacterized protein</fullName>
    </submittedName>
</protein>
<keyword evidence="1" id="KW-1133">Transmembrane helix</keyword>
<dbReference type="Proteomes" id="UP000326545">
    <property type="component" value="Segment"/>
</dbReference>
<organism evidence="2 3">
    <name type="scientific">Erwinia phage pEp_SNUABM_01</name>
    <dbReference type="NCBI Taxonomy" id="2601643"/>
    <lineage>
        <taxon>Viruses</taxon>
        <taxon>Duplodnaviria</taxon>
        <taxon>Heunggongvirae</taxon>
        <taxon>Uroviricota</taxon>
        <taxon>Caudoviricetes</taxon>
        <taxon>Vequintavirinae</taxon>
        <taxon>Henunavirus</taxon>
        <taxon>Henunavirus SNUABM01</taxon>
    </lineage>
</organism>
<sequence>MNFWMMRALARDHYYAEKEGVYANSGCGGFLLKVLIILAILVLLRHCGVITDE</sequence>
<evidence type="ECO:0000256" key="1">
    <source>
        <dbReference type="SAM" id="Phobius"/>
    </source>
</evidence>
<dbReference type="EMBL" id="MN184887">
    <property type="protein sequence ID" value="QEQ95031.1"/>
    <property type="molecule type" value="Genomic_DNA"/>
</dbReference>
<gene>
    <name evidence="2" type="ORF">pEpSNUABM01_205</name>
</gene>
<evidence type="ECO:0000313" key="3">
    <source>
        <dbReference type="Proteomes" id="UP000326545"/>
    </source>
</evidence>
<keyword evidence="3" id="KW-1185">Reference proteome</keyword>
<accession>A0A5J6DBC1</accession>
<keyword evidence="1" id="KW-0812">Transmembrane</keyword>
<evidence type="ECO:0000313" key="2">
    <source>
        <dbReference type="EMBL" id="QEQ95031.1"/>
    </source>
</evidence>
<feature type="transmembrane region" description="Helical" evidence="1">
    <location>
        <begin position="21"/>
        <end position="44"/>
    </location>
</feature>
<reference evidence="2 3" key="1">
    <citation type="submission" date="2019-07" db="EMBL/GenBank/DDBJ databases">
        <title>Complete genome sequence of bacteriophages infecting Erwinia pyrifoliae.</title>
        <authorList>
            <person name="Kim S.G."/>
            <person name="Park S.C."/>
        </authorList>
    </citation>
    <scope>NUCLEOTIDE SEQUENCE [LARGE SCALE GENOMIC DNA]</scope>
</reference>